<evidence type="ECO:0000313" key="1">
    <source>
        <dbReference type="EMBL" id="OXC74728.1"/>
    </source>
</evidence>
<name>A0A226WVW9_CABSO</name>
<comment type="caution">
    <text evidence="1">The sequence shown here is derived from an EMBL/GenBank/DDBJ whole genome shotgun (WGS) entry which is preliminary data.</text>
</comment>
<gene>
    <name evidence="1" type="ORF">BSU04_31045</name>
</gene>
<reference evidence="2" key="1">
    <citation type="submission" date="2017-01" db="EMBL/GenBank/DDBJ databases">
        <title>Genome Analysis of Deinococcus marmoris KOPRI26562.</title>
        <authorList>
            <person name="Kim J.H."/>
            <person name="Oh H.-M."/>
        </authorList>
    </citation>
    <scope>NUCLEOTIDE SEQUENCE [LARGE SCALE GENOMIC DNA]</scope>
    <source>
        <strain evidence="2">PAMC 26633</strain>
    </source>
</reference>
<organism evidence="1 2">
    <name type="scientific">Caballeronia sordidicola</name>
    <name type="common">Burkholderia sordidicola</name>
    <dbReference type="NCBI Taxonomy" id="196367"/>
    <lineage>
        <taxon>Bacteria</taxon>
        <taxon>Pseudomonadati</taxon>
        <taxon>Pseudomonadota</taxon>
        <taxon>Betaproteobacteria</taxon>
        <taxon>Burkholderiales</taxon>
        <taxon>Burkholderiaceae</taxon>
        <taxon>Caballeronia</taxon>
    </lineage>
</organism>
<dbReference type="AlphaFoldDB" id="A0A226WVW9"/>
<protein>
    <submittedName>
        <fullName evidence="1">Uncharacterized protein</fullName>
    </submittedName>
</protein>
<sequence>MLLANERSERFGPPLACENLIGHAEIVSATSRGKSVSPRGTRLRKRRAGTCTAYGRSGFSGSEKRG</sequence>
<proteinExistence type="predicted"/>
<dbReference type="Proteomes" id="UP000214720">
    <property type="component" value="Unassembled WGS sequence"/>
</dbReference>
<dbReference type="EMBL" id="MTHB01000206">
    <property type="protein sequence ID" value="OXC74728.1"/>
    <property type="molecule type" value="Genomic_DNA"/>
</dbReference>
<accession>A0A226WVW9</accession>
<evidence type="ECO:0000313" key="2">
    <source>
        <dbReference type="Proteomes" id="UP000214720"/>
    </source>
</evidence>